<feature type="coiled-coil region" evidence="13">
    <location>
        <begin position="212"/>
        <end position="239"/>
    </location>
</feature>
<evidence type="ECO:0000256" key="4">
    <source>
        <dbReference type="ARBA" id="ARBA00022475"/>
    </source>
</evidence>
<evidence type="ECO:0000256" key="10">
    <source>
        <dbReference type="ARBA" id="ARBA00023136"/>
    </source>
</evidence>
<evidence type="ECO:0000256" key="14">
    <source>
        <dbReference type="SAM" id="MobiDB-lite"/>
    </source>
</evidence>
<evidence type="ECO:0000256" key="15">
    <source>
        <dbReference type="SAM" id="Phobius"/>
    </source>
</evidence>
<keyword evidence="18" id="KW-1185">Reference proteome</keyword>
<gene>
    <name evidence="17" type="ORF">BCR36DRAFT_261809</name>
</gene>
<reference evidence="17 18" key="1">
    <citation type="submission" date="2016-08" db="EMBL/GenBank/DDBJ databases">
        <title>Genomes of anaerobic fungi encode conserved fungal cellulosomes for biomass hydrolysis.</title>
        <authorList>
            <consortium name="DOE Joint Genome Institute"/>
            <person name="Haitjema C.H."/>
            <person name="Gilmore S.P."/>
            <person name="Henske J.K."/>
            <person name="Solomon K.V."/>
            <person name="De Groot R."/>
            <person name="Kuo A."/>
            <person name="Mondo S.J."/>
            <person name="Salamov A.A."/>
            <person name="Labutti K."/>
            <person name="Zhao Z."/>
            <person name="Chiniquy J."/>
            <person name="Barry K."/>
            <person name="Brewer H.M."/>
            <person name="Purvine S.O."/>
            <person name="Wright A.T."/>
            <person name="Boxma B."/>
            <person name="Van Alen T."/>
            <person name="Hackstein J.H."/>
            <person name="Baker S.E."/>
            <person name="Grigoriev I.V."/>
            <person name="O'Malley M.A."/>
        </authorList>
    </citation>
    <scope>NUCLEOTIDE SEQUENCE [LARGE SCALE GENOMIC DNA]</scope>
    <source>
        <strain evidence="18">finn</strain>
    </source>
</reference>
<comment type="caution">
    <text evidence="17">The sequence shown here is derived from an EMBL/GenBank/DDBJ whole genome shotgun (WGS) entry which is preliminary data.</text>
</comment>
<feature type="transmembrane region" description="Helical" evidence="15">
    <location>
        <begin position="118"/>
        <end position="141"/>
    </location>
</feature>
<accession>A0A1Y1VFJ0</accession>
<evidence type="ECO:0000313" key="18">
    <source>
        <dbReference type="Proteomes" id="UP000193719"/>
    </source>
</evidence>
<evidence type="ECO:0000256" key="1">
    <source>
        <dbReference type="ARBA" id="ARBA00004651"/>
    </source>
</evidence>
<evidence type="ECO:0000313" key="17">
    <source>
        <dbReference type="EMBL" id="ORX54847.1"/>
    </source>
</evidence>
<feature type="non-terminal residue" evidence="17">
    <location>
        <position position="271"/>
    </location>
</feature>
<evidence type="ECO:0000256" key="12">
    <source>
        <dbReference type="ARBA" id="ARBA00031989"/>
    </source>
</evidence>
<dbReference type="STRING" id="1754191.A0A1Y1VFJ0"/>
<dbReference type="PANTHER" id="PTHR46480:SF1">
    <property type="entry name" value="VOLTAGE-GATED HYDROGEN CHANNEL 1"/>
    <property type="match status" value="1"/>
</dbReference>
<evidence type="ECO:0000256" key="9">
    <source>
        <dbReference type="ARBA" id="ARBA00023065"/>
    </source>
</evidence>
<keyword evidence="7 15" id="KW-1133">Transmembrane helix</keyword>
<dbReference type="OrthoDB" id="427456at2759"/>
<dbReference type="AlphaFoldDB" id="A0A1Y1VFJ0"/>
<feature type="domain" description="Ion transport" evidence="16">
    <location>
        <begin position="70"/>
        <end position="202"/>
    </location>
</feature>
<feature type="non-terminal residue" evidence="17">
    <location>
        <position position="1"/>
    </location>
</feature>
<dbReference type="InterPro" id="IPR031846">
    <property type="entry name" value="Hvcn1"/>
</dbReference>
<dbReference type="Proteomes" id="UP000193719">
    <property type="component" value="Unassembled WGS sequence"/>
</dbReference>
<organism evidence="17 18">
    <name type="scientific">Piromyces finnis</name>
    <dbReference type="NCBI Taxonomy" id="1754191"/>
    <lineage>
        <taxon>Eukaryota</taxon>
        <taxon>Fungi</taxon>
        <taxon>Fungi incertae sedis</taxon>
        <taxon>Chytridiomycota</taxon>
        <taxon>Chytridiomycota incertae sedis</taxon>
        <taxon>Neocallimastigomycetes</taxon>
        <taxon>Neocallimastigales</taxon>
        <taxon>Neocallimastigaceae</taxon>
        <taxon>Piromyces</taxon>
    </lineage>
</organism>
<dbReference type="InterPro" id="IPR027359">
    <property type="entry name" value="Volt_channel_dom_sf"/>
</dbReference>
<evidence type="ECO:0000256" key="3">
    <source>
        <dbReference type="ARBA" id="ARBA00022448"/>
    </source>
</evidence>
<dbReference type="GO" id="GO:0034702">
    <property type="term" value="C:monoatomic ion channel complex"/>
    <property type="evidence" value="ECO:0007669"/>
    <property type="project" value="UniProtKB-KW"/>
</dbReference>
<keyword evidence="10 15" id="KW-0472">Membrane</keyword>
<keyword evidence="3" id="KW-0813">Transport</keyword>
<name>A0A1Y1VFJ0_9FUNG</name>
<keyword evidence="5 15" id="KW-0812">Transmembrane</keyword>
<keyword evidence="4" id="KW-1003">Cell membrane</keyword>
<proteinExistence type="predicted"/>
<feature type="transmembrane region" description="Helical" evidence="15">
    <location>
        <begin position="70"/>
        <end position="91"/>
    </location>
</feature>
<evidence type="ECO:0000256" key="13">
    <source>
        <dbReference type="SAM" id="Coils"/>
    </source>
</evidence>
<evidence type="ECO:0000256" key="6">
    <source>
        <dbReference type="ARBA" id="ARBA00022882"/>
    </source>
</evidence>
<feature type="region of interest" description="Disordered" evidence="14">
    <location>
        <begin position="1"/>
        <end position="20"/>
    </location>
</feature>
<comment type="subcellular location">
    <subcellularLocation>
        <location evidence="1">Cell membrane</location>
        <topology evidence="1">Multi-pass membrane protein</topology>
    </subcellularLocation>
</comment>
<evidence type="ECO:0000256" key="8">
    <source>
        <dbReference type="ARBA" id="ARBA00023054"/>
    </source>
</evidence>
<evidence type="ECO:0000256" key="7">
    <source>
        <dbReference type="ARBA" id="ARBA00022989"/>
    </source>
</evidence>
<dbReference type="SUPFAM" id="SSF81324">
    <property type="entry name" value="Voltage-gated potassium channels"/>
    <property type="match status" value="1"/>
</dbReference>
<keyword evidence="8 13" id="KW-0175">Coiled coil</keyword>
<evidence type="ECO:0000256" key="2">
    <source>
        <dbReference type="ARBA" id="ARBA00015897"/>
    </source>
</evidence>
<keyword evidence="11" id="KW-0407">Ion channel</keyword>
<sequence>NETEQTPLLNEEDKQEQSNYLSVPSNQNLYSYDNEISIYNENDILFLVKEKPESRTLRNRIGHMLSTTKWNLTILLMIACDIFIVVLELFVQLDEKKQCDLPDSQPQDSYGQDKFATVVHHLGFVSDIFLYVFTTEVLLHIYCHGYKYLFESWLNFIDSFTVIITFTVTMIITFFSANEKAQGFVDVLIVLRFWRIFCLVESVVNATQLEANLRFKEVIVDLKAEVRILENRKNCYAEKLTELGYDLSKLENDYLFPKDKITIEENKSNEI</sequence>
<keyword evidence="9" id="KW-0406">Ion transport</keyword>
<dbReference type="EMBL" id="MCFH01000010">
    <property type="protein sequence ID" value="ORX54847.1"/>
    <property type="molecule type" value="Genomic_DNA"/>
</dbReference>
<protein>
    <recommendedName>
        <fullName evidence="2">Voltage-gated hydrogen channel 1</fullName>
    </recommendedName>
    <alternativeName>
        <fullName evidence="12">Hydrogen voltage-gated channel 1</fullName>
    </alternativeName>
</protein>
<evidence type="ECO:0000259" key="16">
    <source>
        <dbReference type="Pfam" id="PF00520"/>
    </source>
</evidence>
<dbReference type="GO" id="GO:0005886">
    <property type="term" value="C:plasma membrane"/>
    <property type="evidence" value="ECO:0007669"/>
    <property type="project" value="UniProtKB-SubCell"/>
</dbReference>
<reference evidence="17 18" key="2">
    <citation type="submission" date="2016-08" db="EMBL/GenBank/DDBJ databases">
        <title>Pervasive Adenine N6-methylation of Active Genes in Fungi.</title>
        <authorList>
            <consortium name="DOE Joint Genome Institute"/>
            <person name="Mondo S.J."/>
            <person name="Dannebaum R.O."/>
            <person name="Kuo R.C."/>
            <person name="Labutti K."/>
            <person name="Haridas S."/>
            <person name="Kuo A."/>
            <person name="Salamov A."/>
            <person name="Ahrendt S.R."/>
            <person name="Lipzen A."/>
            <person name="Sullivan W."/>
            <person name="Andreopoulos W.B."/>
            <person name="Clum A."/>
            <person name="Lindquist E."/>
            <person name="Daum C."/>
            <person name="Ramamoorthy G.K."/>
            <person name="Gryganskyi A."/>
            <person name="Culley D."/>
            <person name="Magnuson J.K."/>
            <person name="James T.Y."/>
            <person name="O'Malley M.A."/>
            <person name="Stajich J.E."/>
            <person name="Spatafora J.W."/>
            <person name="Visel A."/>
            <person name="Grigoriev I.V."/>
        </authorList>
    </citation>
    <scope>NUCLEOTIDE SEQUENCE [LARGE SCALE GENOMIC DNA]</scope>
    <source>
        <strain evidence="18">finn</strain>
    </source>
</reference>
<dbReference type="PANTHER" id="PTHR46480">
    <property type="entry name" value="F20B24.22"/>
    <property type="match status" value="1"/>
</dbReference>
<dbReference type="Gene3D" id="1.20.120.350">
    <property type="entry name" value="Voltage-gated potassium channels. Chain C"/>
    <property type="match status" value="1"/>
</dbReference>
<dbReference type="Pfam" id="PF00520">
    <property type="entry name" value="Ion_trans"/>
    <property type="match status" value="1"/>
</dbReference>
<evidence type="ECO:0000256" key="5">
    <source>
        <dbReference type="ARBA" id="ARBA00022692"/>
    </source>
</evidence>
<evidence type="ECO:0000256" key="11">
    <source>
        <dbReference type="ARBA" id="ARBA00023303"/>
    </source>
</evidence>
<keyword evidence="6" id="KW-0851">Voltage-gated channel</keyword>
<dbReference type="InterPro" id="IPR005821">
    <property type="entry name" value="Ion_trans_dom"/>
</dbReference>
<dbReference type="GO" id="GO:0030171">
    <property type="term" value="F:voltage-gated proton channel activity"/>
    <property type="evidence" value="ECO:0007669"/>
    <property type="project" value="InterPro"/>
</dbReference>
<feature type="transmembrane region" description="Helical" evidence="15">
    <location>
        <begin position="153"/>
        <end position="177"/>
    </location>
</feature>